<dbReference type="InterPro" id="IPR029063">
    <property type="entry name" value="SAM-dependent_MTases_sf"/>
</dbReference>
<dbReference type="PANTHER" id="PTHR12049">
    <property type="entry name" value="PROTEIN ARGININE METHYLTRANSFERASE NDUFAF7, MITOCHONDRIAL"/>
    <property type="match status" value="1"/>
</dbReference>
<dbReference type="PANTHER" id="PTHR12049:SF7">
    <property type="entry name" value="PROTEIN ARGININE METHYLTRANSFERASE NDUFAF7, MITOCHONDRIAL"/>
    <property type="match status" value="1"/>
</dbReference>
<keyword evidence="1" id="KW-0489">Methyltransferase</keyword>
<gene>
    <name evidence="3" type="ORF">Lqui_0949</name>
</gene>
<evidence type="ECO:0000313" key="4">
    <source>
        <dbReference type="Proteomes" id="UP000054618"/>
    </source>
</evidence>
<comment type="caution">
    <text evidence="3">The sequence shown here is derived from an EMBL/GenBank/DDBJ whole genome shotgun (WGS) entry which is preliminary data.</text>
</comment>
<accession>A0A0W0Y581</accession>
<dbReference type="RefSeq" id="WP_058507037.1">
    <property type="nucleotide sequence ID" value="NZ_CAAAIK010000006.1"/>
</dbReference>
<dbReference type="GO" id="GO:0035243">
    <property type="term" value="F:protein-arginine omega-N symmetric methyltransferase activity"/>
    <property type="evidence" value="ECO:0007669"/>
    <property type="project" value="TreeGrafter"/>
</dbReference>
<dbReference type="GO" id="GO:0032259">
    <property type="term" value="P:methylation"/>
    <property type="evidence" value="ECO:0007669"/>
    <property type="project" value="UniProtKB-KW"/>
</dbReference>
<keyword evidence="2" id="KW-0808">Transferase</keyword>
<dbReference type="Proteomes" id="UP000054618">
    <property type="component" value="Unassembled WGS sequence"/>
</dbReference>
<dbReference type="SUPFAM" id="SSF53335">
    <property type="entry name" value="S-adenosyl-L-methionine-dependent methyltransferases"/>
    <property type="match status" value="1"/>
</dbReference>
<keyword evidence="4" id="KW-1185">Reference proteome</keyword>
<dbReference type="AlphaFoldDB" id="A0A0W0Y581"/>
<sequence>MNVPTPLIAHLRKNEAISFAEFMHLALYSPEYGYYTSAHPKFGALGDFITAPELSPLFSQTLGEQCREILKHLGSGIILEFGAGSGKLCVELLKQLARKETLPETYYILEVSGHLRERQKQLVQQEIPELASRVEWISEWPKAFSGIILANEVLDAMPVHRFLQTDDGICESYIVLDEQEQLKEIFKPCTNSRLLAYLGEVLPKEFSPYLSEVNLYVEGWIKQCAASLEQGVMLLIDYGFPRSEFYHPDRNQGTLMCHYQHQAHTNPLVYIGQQDITAHVDFTQIAEAAITAGLDVSGYTNQAAFLLGNGLLSLLEAIQDEGQRLRAAQAVKQLIQPGEMGELFKVIALSKHYDGDLAGFQLQDKRASL</sequence>
<dbReference type="InterPro" id="IPR003788">
    <property type="entry name" value="NDUFAF7"/>
</dbReference>
<evidence type="ECO:0000256" key="1">
    <source>
        <dbReference type="ARBA" id="ARBA00022603"/>
    </source>
</evidence>
<dbReference type="InterPro" id="IPR038375">
    <property type="entry name" value="NDUFAF7_sf"/>
</dbReference>
<reference evidence="3 4" key="1">
    <citation type="submission" date="2015-11" db="EMBL/GenBank/DDBJ databases">
        <title>Genomic analysis of 38 Legionella species identifies large and diverse effector repertoires.</title>
        <authorList>
            <person name="Burstein D."/>
            <person name="Amaro F."/>
            <person name="Zusman T."/>
            <person name="Lifshitz Z."/>
            <person name="Cohen O."/>
            <person name="Gilbert J.A."/>
            <person name="Pupko T."/>
            <person name="Shuman H.A."/>
            <person name="Segal G."/>
        </authorList>
    </citation>
    <scope>NUCLEOTIDE SEQUENCE [LARGE SCALE GENOMIC DNA]</scope>
    <source>
        <strain evidence="3 4">CDC#1442-AUS-E</strain>
    </source>
</reference>
<dbReference type="PATRIC" id="fig|45073.5.peg.1001"/>
<dbReference type="OrthoDB" id="9794208at2"/>
<protein>
    <recommendedName>
        <fullName evidence="5">SAM-dependent methyltransferase</fullName>
    </recommendedName>
</protein>
<dbReference type="Gene3D" id="3.40.50.12710">
    <property type="match status" value="1"/>
</dbReference>
<evidence type="ECO:0000313" key="3">
    <source>
        <dbReference type="EMBL" id="KTD52105.1"/>
    </source>
</evidence>
<proteinExistence type="predicted"/>
<organism evidence="3 4">
    <name type="scientific">Legionella quinlivanii</name>
    <dbReference type="NCBI Taxonomy" id="45073"/>
    <lineage>
        <taxon>Bacteria</taxon>
        <taxon>Pseudomonadati</taxon>
        <taxon>Pseudomonadota</taxon>
        <taxon>Gammaproteobacteria</taxon>
        <taxon>Legionellales</taxon>
        <taxon>Legionellaceae</taxon>
        <taxon>Legionella</taxon>
    </lineage>
</organism>
<dbReference type="Pfam" id="PF02636">
    <property type="entry name" value="Methyltransf_28"/>
    <property type="match status" value="1"/>
</dbReference>
<evidence type="ECO:0000256" key="2">
    <source>
        <dbReference type="ARBA" id="ARBA00022679"/>
    </source>
</evidence>
<evidence type="ECO:0008006" key="5">
    <source>
        <dbReference type="Google" id="ProtNLM"/>
    </source>
</evidence>
<dbReference type="EMBL" id="LNYS01000006">
    <property type="protein sequence ID" value="KTD52105.1"/>
    <property type="molecule type" value="Genomic_DNA"/>
</dbReference>
<dbReference type="STRING" id="45073.Lqui_0949"/>
<name>A0A0W0Y581_9GAMM</name>